<dbReference type="GO" id="GO:0046983">
    <property type="term" value="F:protein dimerization activity"/>
    <property type="evidence" value="ECO:0007669"/>
    <property type="project" value="InterPro"/>
</dbReference>
<reference evidence="8" key="1">
    <citation type="submission" date="2022-01" db="UniProtKB">
        <authorList>
            <consortium name="EnsemblMetazoa"/>
        </authorList>
    </citation>
    <scope>IDENTIFICATION</scope>
</reference>
<keyword evidence="5" id="KW-0539">Nucleus</keyword>
<dbReference type="KEGG" id="clec:106666562"/>
<dbReference type="InterPro" id="IPR011263">
    <property type="entry name" value="DNA-dir_RNA_pol_RpoA/D/Rpb3"/>
</dbReference>
<feature type="domain" description="DNA-directed RNA polymerase RpoA/D/Rpb3-type" evidence="7">
    <location>
        <begin position="43"/>
        <end position="322"/>
    </location>
</feature>
<evidence type="ECO:0000256" key="6">
    <source>
        <dbReference type="ARBA" id="ARBA00025804"/>
    </source>
</evidence>
<dbReference type="InterPro" id="IPR022842">
    <property type="entry name" value="RNAP_Rpo3/Rpb3/RPAC1"/>
</dbReference>
<evidence type="ECO:0000256" key="5">
    <source>
        <dbReference type="ARBA" id="ARBA00023242"/>
    </source>
</evidence>
<keyword evidence="4" id="KW-0804">Transcription</keyword>
<keyword evidence="3" id="KW-0240">DNA-directed RNA polymerase</keyword>
<dbReference type="Pfam" id="PF01000">
    <property type="entry name" value="RNA_pol_A_bac"/>
    <property type="match status" value="1"/>
</dbReference>
<dbReference type="SMART" id="SM00662">
    <property type="entry name" value="RPOLD"/>
    <property type="match status" value="1"/>
</dbReference>
<organism evidence="8 9">
    <name type="scientific">Cimex lectularius</name>
    <name type="common">Bed bug</name>
    <name type="synonym">Acanthia lectularia</name>
    <dbReference type="NCBI Taxonomy" id="79782"/>
    <lineage>
        <taxon>Eukaryota</taxon>
        <taxon>Metazoa</taxon>
        <taxon>Ecdysozoa</taxon>
        <taxon>Arthropoda</taxon>
        <taxon>Hexapoda</taxon>
        <taxon>Insecta</taxon>
        <taxon>Pterygota</taxon>
        <taxon>Neoptera</taxon>
        <taxon>Paraneoptera</taxon>
        <taxon>Hemiptera</taxon>
        <taxon>Heteroptera</taxon>
        <taxon>Panheteroptera</taxon>
        <taxon>Cimicomorpha</taxon>
        <taxon>Cimicidae</taxon>
        <taxon>Cimex</taxon>
    </lineage>
</organism>
<comment type="subcellular location">
    <subcellularLocation>
        <location evidence="1">Nucleus</location>
    </subcellularLocation>
</comment>
<dbReference type="OrthoDB" id="270173at2759"/>
<evidence type="ECO:0000313" key="8">
    <source>
        <dbReference type="EnsemblMetazoa" id="XP_014249332.1"/>
    </source>
</evidence>
<sequence>MDDVMVMGEDVLRPAPSSINDNWDLQSYVDKLHVKVIHSNKEEIEFDMIGINAAMINSFRRILLSEVPTMAVEKVTVYQNKTVMQDEVMAHRLGLIPLKADARLFQYRIPGDPVGTDRDTLHYELKVKCTKNPHCRAGHYRHEDMYINHQILSKDIKWVPYGGQSSLYKEEDMGPMYDDILLLKMRPGHELHVKMTAIKSNGRDHAKFSPVGTASYRLLPFIKLVEEVEGEKAFRLQKCFSKGVIRIESRKGKNVAVVDNPRLDMCSRNVLNEPDLRNSVVIGRVKDHFIFSIESVVNIPPHELFREAVKVLKKKCTVALSEVKKVGEN</sequence>
<dbReference type="EnsemblMetazoa" id="XM_014393846.2">
    <property type="protein sequence ID" value="XP_014249332.1"/>
    <property type="gene ID" value="LOC106666562"/>
</dbReference>
<dbReference type="NCBIfam" id="NF001988">
    <property type="entry name" value="PRK00783.1"/>
    <property type="match status" value="1"/>
</dbReference>
<dbReference type="InterPro" id="IPR033901">
    <property type="entry name" value="RNAPI/III_AC40"/>
</dbReference>
<dbReference type="HAMAP" id="MF_00320">
    <property type="entry name" value="RNApol_arch_Rpo3"/>
    <property type="match status" value="1"/>
</dbReference>
<keyword evidence="9" id="KW-1185">Reference proteome</keyword>
<proteinExistence type="inferred from homology"/>
<dbReference type="PANTHER" id="PTHR11800">
    <property type="entry name" value="DNA-DIRECTED RNA POLYMERASE"/>
    <property type="match status" value="1"/>
</dbReference>
<dbReference type="GO" id="GO:0003899">
    <property type="term" value="F:DNA-directed RNA polymerase activity"/>
    <property type="evidence" value="ECO:0007669"/>
    <property type="project" value="InterPro"/>
</dbReference>
<evidence type="ECO:0000256" key="1">
    <source>
        <dbReference type="ARBA" id="ARBA00004123"/>
    </source>
</evidence>
<evidence type="ECO:0000313" key="9">
    <source>
        <dbReference type="Proteomes" id="UP000494040"/>
    </source>
</evidence>
<protein>
    <recommendedName>
        <fullName evidence="2">DNA-directed RNA polymerases I and III subunit RPAC1</fullName>
    </recommendedName>
</protein>
<comment type="similarity">
    <text evidence="6">Belongs to the archaeal Rpo3/eukaryotic RPB3 RNA polymerase subunit family.</text>
</comment>
<dbReference type="InterPro" id="IPR036643">
    <property type="entry name" value="RNApol_insert_sf"/>
</dbReference>
<evidence type="ECO:0000259" key="7">
    <source>
        <dbReference type="SMART" id="SM00662"/>
    </source>
</evidence>
<dbReference type="InterPro" id="IPR050518">
    <property type="entry name" value="Rpo3/RPB3_RNA_Pol_subunit"/>
</dbReference>
<evidence type="ECO:0000256" key="4">
    <source>
        <dbReference type="ARBA" id="ARBA00023163"/>
    </source>
</evidence>
<dbReference type="GO" id="GO:0006351">
    <property type="term" value="P:DNA-templated transcription"/>
    <property type="evidence" value="ECO:0007669"/>
    <property type="project" value="InterPro"/>
</dbReference>
<evidence type="ECO:0000256" key="2">
    <source>
        <dbReference type="ARBA" id="ARBA00022083"/>
    </source>
</evidence>
<dbReference type="SUPFAM" id="SSF56553">
    <property type="entry name" value="Insert subdomain of RNA polymerase alpha subunit"/>
    <property type="match status" value="1"/>
</dbReference>
<accession>A0A8I6RQ21</accession>
<dbReference type="CTD" id="9533"/>
<dbReference type="InterPro" id="IPR011262">
    <property type="entry name" value="DNA-dir_RNA_pol_insert"/>
</dbReference>
<evidence type="ECO:0000256" key="3">
    <source>
        <dbReference type="ARBA" id="ARBA00022478"/>
    </source>
</evidence>
<dbReference type="Pfam" id="PF01193">
    <property type="entry name" value="RNA_pol_L"/>
    <property type="match status" value="1"/>
</dbReference>
<dbReference type="Gene3D" id="3.30.1360.10">
    <property type="entry name" value="RNA polymerase, RBP11-like subunit"/>
    <property type="match status" value="1"/>
</dbReference>
<dbReference type="FunFam" id="2.170.120.12:FF:000003">
    <property type="entry name" value="Dna-directed rna polymerases i and iii subunit"/>
    <property type="match status" value="1"/>
</dbReference>
<dbReference type="OMA" id="KKKCRAF"/>
<dbReference type="GO" id="GO:0005736">
    <property type="term" value="C:RNA polymerase I complex"/>
    <property type="evidence" value="ECO:0007669"/>
    <property type="project" value="TreeGrafter"/>
</dbReference>
<name>A0A8I6RQ21_CIMLE</name>
<dbReference type="SUPFAM" id="SSF55257">
    <property type="entry name" value="RBP11-like subunits of RNA polymerase"/>
    <property type="match status" value="1"/>
</dbReference>
<dbReference type="PANTHER" id="PTHR11800:SF13">
    <property type="entry name" value="DNA-DIRECTED RNA POLYMERASES I AND III SUBUNIT RPAC1"/>
    <property type="match status" value="1"/>
</dbReference>
<dbReference type="Gene3D" id="2.170.120.12">
    <property type="entry name" value="DNA-directed RNA polymerase, insert domain"/>
    <property type="match status" value="1"/>
</dbReference>
<dbReference type="RefSeq" id="XP_014249332.1">
    <property type="nucleotide sequence ID" value="XM_014393846.2"/>
</dbReference>
<dbReference type="InterPro" id="IPR036603">
    <property type="entry name" value="RBP11-like"/>
</dbReference>
<dbReference type="AlphaFoldDB" id="A0A8I6RQ21"/>
<dbReference type="Proteomes" id="UP000494040">
    <property type="component" value="Unassembled WGS sequence"/>
</dbReference>
<dbReference type="GO" id="GO:0005666">
    <property type="term" value="C:RNA polymerase III complex"/>
    <property type="evidence" value="ECO:0007669"/>
    <property type="project" value="TreeGrafter"/>
</dbReference>
<dbReference type="CDD" id="cd07032">
    <property type="entry name" value="RNAP_I_II_AC40"/>
    <property type="match status" value="1"/>
</dbReference>
<dbReference type="GeneID" id="106666562"/>